<dbReference type="InterPro" id="IPR007305">
    <property type="entry name" value="Vesicle_transpt_Got1/SFT2"/>
</dbReference>
<evidence type="ECO:0000256" key="6">
    <source>
        <dbReference type="ARBA" id="ARBA00025799"/>
    </source>
</evidence>
<keyword evidence="9" id="KW-1185">Reference proteome</keyword>
<feature type="transmembrane region" description="Helical" evidence="7">
    <location>
        <begin position="64"/>
        <end position="84"/>
    </location>
</feature>
<comment type="caution">
    <text evidence="8">The sequence shown here is derived from an EMBL/GenBank/DDBJ whole genome shotgun (WGS) entry which is preliminary data.</text>
</comment>
<gene>
    <name evidence="8" type="ORF">GAYE_PCTG30G0710</name>
</gene>
<dbReference type="EMBL" id="JANCYU010000008">
    <property type="protein sequence ID" value="KAK4522820.1"/>
    <property type="molecule type" value="Genomic_DNA"/>
</dbReference>
<dbReference type="GO" id="GO:0006888">
    <property type="term" value="P:endoplasmic reticulum to Golgi vesicle-mediated transport"/>
    <property type="evidence" value="ECO:0007669"/>
    <property type="project" value="InterPro"/>
</dbReference>
<evidence type="ECO:0000256" key="3">
    <source>
        <dbReference type="ARBA" id="ARBA00022989"/>
    </source>
</evidence>
<dbReference type="PANTHER" id="PTHR21493">
    <property type="entry name" value="CGI-141-RELATED/LIPASE CONTAINING PROTEIN"/>
    <property type="match status" value="1"/>
</dbReference>
<dbReference type="GO" id="GO:0005829">
    <property type="term" value="C:cytosol"/>
    <property type="evidence" value="ECO:0007669"/>
    <property type="project" value="GOC"/>
</dbReference>
<comment type="subcellular location">
    <subcellularLocation>
        <location evidence="1">Golgi apparatus membrane</location>
        <topology evidence="1">Multi-pass membrane protein</topology>
    </subcellularLocation>
</comment>
<dbReference type="InterPro" id="IPR045176">
    <property type="entry name" value="Got1"/>
</dbReference>
<comment type="similarity">
    <text evidence="6">Belongs to the GOT1 family.</text>
</comment>
<evidence type="ECO:0000313" key="8">
    <source>
        <dbReference type="EMBL" id="KAK4522820.1"/>
    </source>
</evidence>
<dbReference type="PANTHER" id="PTHR21493:SF9">
    <property type="entry name" value="GOLGI TRANSPORT PROTEIN 1-RELATED"/>
    <property type="match status" value="1"/>
</dbReference>
<feature type="transmembrane region" description="Helical" evidence="7">
    <location>
        <begin position="7"/>
        <end position="26"/>
    </location>
</feature>
<feature type="transmembrane region" description="Helical" evidence="7">
    <location>
        <begin position="32"/>
        <end position="52"/>
    </location>
</feature>
<name>A0AAV9I3V4_9RHOD</name>
<dbReference type="GO" id="GO:0000139">
    <property type="term" value="C:Golgi membrane"/>
    <property type="evidence" value="ECO:0007669"/>
    <property type="project" value="UniProtKB-SubCell"/>
</dbReference>
<organism evidence="8 9">
    <name type="scientific">Galdieria yellowstonensis</name>
    <dbReference type="NCBI Taxonomy" id="3028027"/>
    <lineage>
        <taxon>Eukaryota</taxon>
        <taxon>Rhodophyta</taxon>
        <taxon>Bangiophyceae</taxon>
        <taxon>Galdieriales</taxon>
        <taxon>Galdieriaceae</taxon>
        <taxon>Galdieria</taxon>
    </lineage>
</organism>
<protein>
    <submittedName>
        <fullName evidence="8">Uncharacterized protein</fullName>
    </submittedName>
</protein>
<dbReference type="Proteomes" id="UP001300502">
    <property type="component" value="Unassembled WGS sequence"/>
</dbReference>
<keyword evidence="3 7" id="KW-1133">Transmembrane helix</keyword>
<evidence type="ECO:0000256" key="4">
    <source>
        <dbReference type="ARBA" id="ARBA00023034"/>
    </source>
</evidence>
<evidence type="ECO:0000256" key="5">
    <source>
        <dbReference type="ARBA" id="ARBA00023136"/>
    </source>
</evidence>
<keyword evidence="5 7" id="KW-0472">Membrane</keyword>
<proteinExistence type="inferred from homology"/>
<dbReference type="GO" id="GO:0042147">
    <property type="term" value="P:retrograde transport, endosome to Golgi"/>
    <property type="evidence" value="ECO:0007669"/>
    <property type="project" value="InterPro"/>
</dbReference>
<evidence type="ECO:0000256" key="7">
    <source>
        <dbReference type="SAM" id="Phobius"/>
    </source>
</evidence>
<evidence type="ECO:0000256" key="1">
    <source>
        <dbReference type="ARBA" id="ARBA00004653"/>
    </source>
</evidence>
<keyword evidence="2 7" id="KW-0812">Transmembrane</keyword>
<reference evidence="8 9" key="1">
    <citation type="submission" date="2022-07" db="EMBL/GenBank/DDBJ databases">
        <title>Genome-wide signatures of adaptation to extreme environments.</title>
        <authorList>
            <person name="Cho C.H."/>
            <person name="Yoon H.S."/>
        </authorList>
    </citation>
    <scope>NUCLEOTIDE SEQUENCE [LARGE SCALE GENOMIC DNA]</scope>
    <source>
        <strain evidence="8 9">108.79 E11</strain>
    </source>
</reference>
<accession>A0AAV9I3V4</accession>
<evidence type="ECO:0000256" key="2">
    <source>
        <dbReference type="ARBA" id="ARBA00022692"/>
    </source>
</evidence>
<dbReference type="AlphaFoldDB" id="A0AAV9I3V4"/>
<dbReference type="Pfam" id="PF04178">
    <property type="entry name" value="Got1"/>
    <property type="match status" value="1"/>
</dbReference>
<keyword evidence="4" id="KW-0333">Golgi apparatus</keyword>
<sequence length="137" mass="15513">MDDSRKIGIGLSLFGFIFISLGAILFDSKLVSLGNLLLVSGIVLVVGYKRSFQFFIYRRRRASFFFFVGLVLILLRWPIIGLFVEGFGMINLFGDFVPMLVLVARQTPFIGKIFYLPGLRQLMDRWSGYTTASTLPV</sequence>
<evidence type="ECO:0000313" key="9">
    <source>
        <dbReference type="Proteomes" id="UP001300502"/>
    </source>
</evidence>